<organism evidence="1 2">
    <name type="scientific">Cichorium intybus</name>
    <name type="common">Chicory</name>
    <dbReference type="NCBI Taxonomy" id="13427"/>
    <lineage>
        <taxon>Eukaryota</taxon>
        <taxon>Viridiplantae</taxon>
        <taxon>Streptophyta</taxon>
        <taxon>Embryophyta</taxon>
        <taxon>Tracheophyta</taxon>
        <taxon>Spermatophyta</taxon>
        <taxon>Magnoliopsida</taxon>
        <taxon>eudicotyledons</taxon>
        <taxon>Gunneridae</taxon>
        <taxon>Pentapetalae</taxon>
        <taxon>asterids</taxon>
        <taxon>campanulids</taxon>
        <taxon>Asterales</taxon>
        <taxon>Asteraceae</taxon>
        <taxon>Cichorioideae</taxon>
        <taxon>Cichorieae</taxon>
        <taxon>Cichoriinae</taxon>
        <taxon>Cichorium</taxon>
    </lineage>
</organism>
<name>A0ACB9D1I3_CICIN</name>
<reference evidence="1 2" key="2">
    <citation type="journal article" date="2022" name="Mol. Ecol. Resour.">
        <title>The genomes of chicory, endive, great burdock and yacon provide insights into Asteraceae paleo-polyploidization history and plant inulin production.</title>
        <authorList>
            <person name="Fan W."/>
            <person name="Wang S."/>
            <person name="Wang H."/>
            <person name="Wang A."/>
            <person name="Jiang F."/>
            <person name="Liu H."/>
            <person name="Zhao H."/>
            <person name="Xu D."/>
            <person name="Zhang Y."/>
        </authorList>
    </citation>
    <scope>NUCLEOTIDE SEQUENCE [LARGE SCALE GENOMIC DNA]</scope>
    <source>
        <strain evidence="2">cv. Punajuju</strain>
        <tissue evidence="1">Leaves</tissue>
    </source>
</reference>
<keyword evidence="2" id="KW-1185">Reference proteome</keyword>
<comment type="caution">
    <text evidence="1">The sequence shown here is derived from an EMBL/GenBank/DDBJ whole genome shotgun (WGS) entry which is preliminary data.</text>
</comment>
<dbReference type="Proteomes" id="UP001055811">
    <property type="component" value="Linkage Group LG05"/>
</dbReference>
<accession>A0ACB9D1I3</accession>
<reference evidence="2" key="1">
    <citation type="journal article" date="2022" name="Mol. Ecol. Resour.">
        <title>The genomes of chicory, endive, great burdock and yacon provide insights into Asteraceae palaeo-polyploidization history and plant inulin production.</title>
        <authorList>
            <person name="Fan W."/>
            <person name="Wang S."/>
            <person name="Wang H."/>
            <person name="Wang A."/>
            <person name="Jiang F."/>
            <person name="Liu H."/>
            <person name="Zhao H."/>
            <person name="Xu D."/>
            <person name="Zhang Y."/>
        </authorList>
    </citation>
    <scope>NUCLEOTIDE SEQUENCE [LARGE SCALE GENOMIC DNA]</scope>
    <source>
        <strain evidence="2">cv. Punajuju</strain>
    </source>
</reference>
<protein>
    <submittedName>
        <fullName evidence="1">Uncharacterized protein</fullName>
    </submittedName>
</protein>
<proteinExistence type="predicted"/>
<evidence type="ECO:0000313" key="2">
    <source>
        <dbReference type="Proteomes" id="UP001055811"/>
    </source>
</evidence>
<gene>
    <name evidence="1" type="ORF">L2E82_30728</name>
</gene>
<dbReference type="EMBL" id="CM042013">
    <property type="protein sequence ID" value="KAI3740300.1"/>
    <property type="molecule type" value="Genomic_DNA"/>
</dbReference>
<sequence length="123" mass="13892">MNCISDFLFLLWCLVQRRVSGCYSYISVPGGGASQPQGSTTGDEKPIVIQNDDMETDQKVVDRPSASHNDTYSQIITQLPQIEVILVLKIAKYLSNLSCWFLTLCNMLNELMHDMTLYNNLLI</sequence>
<evidence type="ECO:0000313" key="1">
    <source>
        <dbReference type="EMBL" id="KAI3740300.1"/>
    </source>
</evidence>